<sequence length="111" mass="12600">MSAPIEIHSAAELKLLLQQNNAVLLLFGAPHCGVCQSIKPRIGDMLRDEFNQMKWAYIDCQRHPAIAAAYHVFSLPVVELYFYGQAFGRFAKVFSIRDVNEAIARPYQMLD</sequence>
<gene>
    <name evidence="2" type="ORF">TUM4630_14760</name>
</gene>
<evidence type="ECO:0000259" key="1">
    <source>
        <dbReference type="PROSITE" id="PS51352"/>
    </source>
</evidence>
<evidence type="ECO:0000313" key="2">
    <source>
        <dbReference type="EMBL" id="GIU45805.1"/>
    </source>
</evidence>
<dbReference type="PROSITE" id="PS51352">
    <property type="entry name" value="THIOREDOXIN_2"/>
    <property type="match status" value="1"/>
</dbReference>
<dbReference type="SUPFAM" id="SSF52833">
    <property type="entry name" value="Thioredoxin-like"/>
    <property type="match status" value="1"/>
</dbReference>
<dbReference type="InterPro" id="IPR036249">
    <property type="entry name" value="Thioredoxin-like_sf"/>
</dbReference>
<organism evidence="2 3">
    <name type="scientific">Shewanella algidipiscicola</name>
    <dbReference type="NCBI Taxonomy" id="614070"/>
    <lineage>
        <taxon>Bacteria</taxon>
        <taxon>Pseudomonadati</taxon>
        <taxon>Pseudomonadota</taxon>
        <taxon>Gammaproteobacteria</taxon>
        <taxon>Alteromonadales</taxon>
        <taxon>Shewanellaceae</taxon>
        <taxon>Shewanella</taxon>
    </lineage>
</organism>
<dbReference type="Proteomes" id="UP000761574">
    <property type="component" value="Unassembled WGS sequence"/>
</dbReference>
<evidence type="ECO:0000313" key="3">
    <source>
        <dbReference type="Proteomes" id="UP000761574"/>
    </source>
</evidence>
<feature type="domain" description="Thioredoxin" evidence="1">
    <location>
        <begin position="1"/>
        <end position="111"/>
    </location>
</feature>
<comment type="caution">
    <text evidence="2">The sequence shown here is derived from an EMBL/GenBank/DDBJ whole genome shotgun (WGS) entry which is preliminary data.</text>
</comment>
<accession>A0ABQ4PDZ9</accession>
<dbReference type="EMBL" id="BPFB01000014">
    <property type="protein sequence ID" value="GIU45805.1"/>
    <property type="molecule type" value="Genomic_DNA"/>
</dbReference>
<dbReference type="CDD" id="cd02947">
    <property type="entry name" value="TRX_family"/>
    <property type="match status" value="1"/>
</dbReference>
<dbReference type="Pfam" id="PF00085">
    <property type="entry name" value="Thioredoxin"/>
    <property type="match status" value="1"/>
</dbReference>
<proteinExistence type="predicted"/>
<dbReference type="InterPro" id="IPR013766">
    <property type="entry name" value="Thioredoxin_domain"/>
</dbReference>
<reference evidence="2 3" key="1">
    <citation type="submission" date="2021-05" db="EMBL/GenBank/DDBJ databases">
        <title>Molecular characterization for Shewanella algae harboring chromosomal blaOXA-55-like strains isolated from clinical and environment sample.</title>
        <authorList>
            <person name="Ohama Y."/>
            <person name="Aoki K."/>
            <person name="Harada S."/>
            <person name="Moriya K."/>
            <person name="Ishii Y."/>
            <person name="Tateda K."/>
        </authorList>
    </citation>
    <scope>NUCLEOTIDE SEQUENCE [LARGE SCALE GENOMIC DNA]</scope>
    <source>
        <strain evidence="2 3">LMG 23746</strain>
    </source>
</reference>
<name>A0ABQ4PDZ9_9GAMM</name>
<keyword evidence="3" id="KW-1185">Reference proteome</keyword>
<protein>
    <submittedName>
        <fullName evidence="2">Thiol reductase thioredoxin</fullName>
    </submittedName>
</protein>
<dbReference type="RefSeq" id="WP_110457143.1">
    <property type="nucleotide sequence ID" value="NZ_BPFB01000014.1"/>
</dbReference>
<dbReference type="Gene3D" id="3.40.30.10">
    <property type="entry name" value="Glutaredoxin"/>
    <property type="match status" value="1"/>
</dbReference>